<proteinExistence type="predicted"/>
<dbReference type="AlphaFoldDB" id="A0A7J6VM87"/>
<dbReference type="InterPro" id="IPR029071">
    <property type="entry name" value="Ubiquitin-like_domsf"/>
</dbReference>
<feature type="domain" description="Ubiquitin-like" evidence="1">
    <location>
        <begin position="95"/>
        <end position="159"/>
    </location>
</feature>
<dbReference type="CDD" id="cd17039">
    <property type="entry name" value="Ubl_ubiquitin_like"/>
    <property type="match status" value="1"/>
</dbReference>
<reference evidence="2 3" key="1">
    <citation type="submission" date="2020-06" db="EMBL/GenBank/DDBJ databases">
        <title>Transcriptomic and genomic resources for Thalictrum thalictroides and T. hernandezii: Facilitating candidate gene discovery in an emerging model plant lineage.</title>
        <authorList>
            <person name="Arias T."/>
            <person name="Riano-Pachon D.M."/>
            <person name="Di Stilio V.S."/>
        </authorList>
    </citation>
    <scope>NUCLEOTIDE SEQUENCE [LARGE SCALE GENOMIC DNA]</scope>
    <source>
        <strain evidence="3">cv. WT478/WT964</strain>
        <tissue evidence="2">Leaves</tissue>
    </source>
</reference>
<evidence type="ECO:0000313" key="3">
    <source>
        <dbReference type="Proteomes" id="UP000554482"/>
    </source>
</evidence>
<dbReference type="Pfam" id="PF00240">
    <property type="entry name" value="ubiquitin"/>
    <property type="match status" value="1"/>
</dbReference>
<comment type="caution">
    <text evidence="2">The sequence shown here is derived from an EMBL/GenBank/DDBJ whole genome shotgun (WGS) entry which is preliminary data.</text>
</comment>
<dbReference type="Gene3D" id="3.10.20.90">
    <property type="entry name" value="Phosphatidylinositol 3-kinase Catalytic Subunit, Chain A, domain 1"/>
    <property type="match status" value="1"/>
</dbReference>
<keyword evidence="3" id="KW-1185">Reference proteome</keyword>
<evidence type="ECO:0000313" key="2">
    <source>
        <dbReference type="EMBL" id="KAF5186226.1"/>
    </source>
</evidence>
<dbReference type="PROSITE" id="PS50053">
    <property type="entry name" value="UBIQUITIN_2"/>
    <property type="match status" value="1"/>
</dbReference>
<sequence>MVEIDVEHNDREGDNSPAVITIDSEIENIELISELKAHLALHHPVRIPSNEQILMTAIDGADTLLLDEDRELETIEPNSEYITIFMYRKLTDEFVIVDVVISNSFVDVDRSELKLLITCDSSVSELKDIICNARDIPPGEQILITMGNYMDNNHNLGDYITEMYNQIILCNKAETNGSVPVPVPVIATGDEEEDADADGDMDEDNNQ</sequence>
<protein>
    <recommendedName>
        <fullName evidence="1">Ubiquitin-like domain-containing protein</fullName>
    </recommendedName>
</protein>
<dbReference type="SUPFAM" id="SSF54236">
    <property type="entry name" value="Ubiquitin-like"/>
    <property type="match status" value="1"/>
</dbReference>
<gene>
    <name evidence="2" type="ORF">FRX31_024190</name>
</gene>
<dbReference type="EMBL" id="JABWDY010029653">
    <property type="protein sequence ID" value="KAF5186226.1"/>
    <property type="molecule type" value="Genomic_DNA"/>
</dbReference>
<dbReference type="InterPro" id="IPR000626">
    <property type="entry name" value="Ubiquitin-like_dom"/>
</dbReference>
<dbReference type="Proteomes" id="UP000554482">
    <property type="component" value="Unassembled WGS sequence"/>
</dbReference>
<name>A0A7J6VM87_THATH</name>
<accession>A0A7J6VM87</accession>
<evidence type="ECO:0000259" key="1">
    <source>
        <dbReference type="PROSITE" id="PS50053"/>
    </source>
</evidence>
<organism evidence="2 3">
    <name type="scientific">Thalictrum thalictroides</name>
    <name type="common">Rue-anemone</name>
    <name type="synonym">Anemone thalictroides</name>
    <dbReference type="NCBI Taxonomy" id="46969"/>
    <lineage>
        <taxon>Eukaryota</taxon>
        <taxon>Viridiplantae</taxon>
        <taxon>Streptophyta</taxon>
        <taxon>Embryophyta</taxon>
        <taxon>Tracheophyta</taxon>
        <taxon>Spermatophyta</taxon>
        <taxon>Magnoliopsida</taxon>
        <taxon>Ranunculales</taxon>
        <taxon>Ranunculaceae</taxon>
        <taxon>Thalictroideae</taxon>
        <taxon>Thalictrum</taxon>
    </lineage>
</organism>